<evidence type="ECO:0000256" key="1">
    <source>
        <dbReference type="ARBA" id="ARBA00022553"/>
    </source>
</evidence>
<dbReference type="PANTHER" id="PTHR44591">
    <property type="entry name" value="STRESS RESPONSE REGULATOR PROTEIN 1"/>
    <property type="match status" value="1"/>
</dbReference>
<evidence type="ECO:0000259" key="4">
    <source>
        <dbReference type="PROSITE" id="PS50110"/>
    </source>
</evidence>
<dbReference type="SUPFAM" id="SSF52172">
    <property type="entry name" value="CheY-like"/>
    <property type="match status" value="1"/>
</dbReference>
<name>A0A517LU03_9BACT</name>
<dbReference type="InterPro" id="IPR001789">
    <property type="entry name" value="Sig_transdc_resp-reg_receiver"/>
</dbReference>
<feature type="domain" description="Response regulatory" evidence="4">
    <location>
        <begin position="75"/>
        <end position="191"/>
    </location>
</feature>
<dbReference type="PROSITE" id="PS50110">
    <property type="entry name" value="RESPONSE_REGULATORY"/>
    <property type="match status" value="1"/>
</dbReference>
<dbReference type="AlphaFoldDB" id="A0A517LU03"/>
<feature type="region of interest" description="Disordered" evidence="3">
    <location>
        <begin position="12"/>
        <end position="35"/>
    </location>
</feature>
<protein>
    <submittedName>
        <fullName evidence="5">CAI-1 autoinducer sensor kinase/phosphatase CqsS</fullName>
        <ecNumber evidence="5">2.7.13.3</ecNumber>
    </submittedName>
</protein>
<reference evidence="5 6" key="1">
    <citation type="submission" date="2019-02" db="EMBL/GenBank/DDBJ databases">
        <title>Deep-cultivation of Planctomycetes and their phenomic and genomic characterization uncovers novel biology.</title>
        <authorList>
            <person name="Wiegand S."/>
            <person name="Jogler M."/>
            <person name="Boedeker C."/>
            <person name="Pinto D."/>
            <person name="Vollmers J."/>
            <person name="Rivas-Marin E."/>
            <person name="Kohn T."/>
            <person name="Peeters S.H."/>
            <person name="Heuer A."/>
            <person name="Rast P."/>
            <person name="Oberbeckmann S."/>
            <person name="Bunk B."/>
            <person name="Jeske O."/>
            <person name="Meyerdierks A."/>
            <person name="Storesund J.E."/>
            <person name="Kallscheuer N."/>
            <person name="Luecker S."/>
            <person name="Lage O.M."/>
            <person name="Pohl T."/>
            <person name="Merkel B.J."/>
            <person name="Hornburger P."/>
            <person name="Mueller R.-W."/>
            <person name="Bruemmer F."/>
            <person name="Labrenz M."/>
            <person name="Spormann A.M."/>
            <person name="Op den Camp H."/>
            <person name="Overmann J."/>
            <person name="Amann R."/>
            <person name="Jetten M.S.M."/>
            <person name="Mascher T."/>
            <person name="Medema M.H."/>
            <person name="Devos D.P."/>
            <person name="Kaster A.-K."/>
            <person name="Ovreas L."/>
            <person name="Rohde M."/>
            <person name="Galperin M.Y."/>
            <person name="Jogler C."/>
        </authorList>
    </citation>
    <scope>NUCLEOTIDE SEQUENCE [LARGE SCALE GENOMIC DNA]</scope>
    <source>
        <strain evidence="5 6">EC9</strain>
    </source>
</reference>
<accession>A0A517LU03</accession>
<sequence>MKQRFLFTDINSDPIGDQTPANHTPAAGISHQEPVDRDPTLDAVFSALGMDLRYLGDSQMVSDNSGDKSLDDRPWVLHVDDDDAFRNIVRLRLEAAGICVANASDGIEGIQQAFRQRVGAIILDFEMPNGRGDYVLGRLKGNPVTMDIPVIVLTGMRDPLLSERLLEMGAAACLRKPPQFDVLIAKIEQLACAAAR</sequence>
<dbReference type="InterPro" id="IPR011006">
    <property type="entry name" value="CheY-like_superfamily"/>
</dbReference>
<keyword evidence="6" id="KW-1185">Reference proteome</keyword>
<dbReference type="EMBL" id="CP036261">
    <property type="protein sequence ID" value="QDS86086.1"/>
    <property type="molecule type" value="Genomic_DNA"/>
</dbReference>
<dbReference type="EC" id="2.7.13.3" evidence="5"/>
<evidence type="ECO:0000256" key="2">
    <source>
        <dbReference type="PROSITE-ProRule" id="PRU00169"/>
    </source>
</evidence>
<proteinExistence type="predicted"/>
<dbReference type="PANTHER" id="PTHR44591:SF3">
    <property type="entry name" value="RESPONSE REGULATORY DOMAIN-CONTAINING PROTEIN"/>
    <property type="match status" value="1"/>
</dbReference>
<dbReference type="Gene3D" id="3.40.50.2300">
    <property type="match status" value="1"/>
</dbReference>
<dbReference type="SMART" id="SM00448">
    <property type="entry name" value="REC"/>
    <property type="match status" value="1"/>
</dbReference>
<organism evidence="5 6">
    <name type="scientific">Rosistilla ulvae</name>
    <dbReference type="NCBI Taxonomy" id="1930277"/>
    <lineage>
        <taxon>Bacteria</taxon>
        <taxon>Pseudomonadati</taxon>
        <taxon>Planctomycetota</taxon>
        <taxon>Planctomycetia</taxon>
        <taxon>Pirellulales</taxon>
        <taxon>Pirellulaceae</taxon>
        <taxon>Rosistilla</taxon>
    </lineage>
</organism>
<dbReference type="InterPro" id="IPR050595">
    <property type="entry name" value="Bact_response_regulator"/>
</dbReference>
<evidence type="ECO:0000256" key="3">
    <source>
        <dbReference type="SAM" id="MobiDB-lite"/>
    </source>
</evidence>
<dbReference type="RefSeq" id="WP_145341663.1">
    <property type="nucleotide sequence ID" value="NZ_CP036261.1"/>
</dbReference>
<keyword evidence="5" id="KW-0418">Kinase</keyword>
<dbReference type="Proteomes" id="UP000319557">
    <property type="component" value="Chromosome"/>
</dbReference>
<dbReference type="GO" id="GO:0000160">
    <property type="term" value="P:phosphorelay signal transduction system"/>
    <property type="evidence" value="ECO:0007669"/>
    <property type="project" value="InterPro"/>
</dbReference>
<feature type="modified residue" description="4-aspartylphosphate" evidence="2">
    <location>
        <position position="124"/>
    </location>
</feature>
<dbReference type="Pfam" id="PF00072">
    <property type="entry name" value="Response_reg"/>
    <property type="match status" value="1"/>
</dbReference>
<dbReference type="GO" id="GO:0004673">
    <property type="term" value="F:protein histidine kinase activity"/>
    <property type="evidence" value="ECO:0007669"/>
    <property type="project" value="UniProtKB-EC"/>
</dbReference>
<evidence type="ECO:0000313" key="6">
    <source>
        <dbReference type="Proteomes" id="UP000319557"/>
    </source>
</evidence>
<dbReference type="KEGG" id="ruv:EC9_02440"/>
<keyword evidence="1 2" id="KW-0597">Phosphoprotein</keyword>
<gene>
    <name evidence="5" type="primary">cqsS</name>
    <name evidence="5" type="ORF">EC9_02440</name>
</gene>
<dbReference type="OrthoDB" id="286140at2"/>
<keyword evidence="5" id="KW-0808">Transferase</keyword>
<evidence type="ECO:0000313" key="5">
    <source>
        <dbReference type="EMBL" id="QDS86086.1"/>
    </source>
</evidence>